<dbReference type="STRING" id="1799789.AX660_06200"/>
<organism evidence="2 3">
    <name type="scientific">Paraglaciecola hydrolytica</name>
    <dbReference type="NCBI Taxonomy" id="1799789"/>
    <lineage>
        <taxon>Bacteria</taxon>
        <taxon>Pseudomonadati</taxon>
        <taxon>Pseudomonadota</taxon>
        <taxon>Gammaproteobacteria</taxon>
        <taxon>Alteromonadales</taxon>
        <taxon>Alteromonadaceae</taxon>
        <taxon>Paraglaciecola</taxon>
    </lineage>
</organism>
<comment type="caution">
    <text evidence="2">The sequence shown here is derived from an EMBL/GenBank/DDBJ whole genome shotgun (WGS) entry which is preliminary data.</text>
</comment>
<evidence type="ECO:0000313" key="3">
    <source>
        <dbReference type="Proteomes" id="UP000070299"/>
    </source>
</evidence>
<feature type="chain" id="PRO_5007469339" description="Outer membrane protein beta-barrel domain-containing protein" evidence="1">
    <location>
        <begin position="19"/>
        <end position="171"/>
    </location>
</feature>
<dbReference type="RefSeq" id="WP_082768720.1">
    <property type="nucleotide sequence ID" value="NZ_LSNE01000003.1"/>
</dbReference>
<protein>
    <recommendedName>
        <fullName evidence="4">Outer membrane protein beta-barrel domain-containing protein</fullName>
    </recommendedName>
</protein>
<dbReference type="EMBL" id="LSNE01000003">
    <property type="protein sequence ID" value="KXI29636.1"/>
    <property type="molecule type" value="Genomic_DNA"/>
</dbReference>
<reference evidence="3" key="1">
    <citation type="submission" date="2016-02" db="EMBL/GenBank/DDBJ databases">
        <authorList>
            <person name="Schultz-Johansen M."/>
            <person name="Glaring M.A."/>
            <person name="Bech P.K."/>
            <person name="Stougaard P."/>
        </authorList>
    </citation>
    <scope>NUCLEOTIDE SEQUENCE [LARGE SCALE GENOMIC DNA]</scope>
    <source>
        <strain evidence="3">S66</strain>
    </source>
</reference>
<gene>
    <name evidence="2" type="ORF">AX660_06200</name>
</gene>
<accession>A0A136A330</accession>
<dbReference type="Proteomes" id="UP000070299">
    <property type="component" value="Unassembled WGS sequence"/>
</dbReference>
<dbReference type="AlphaFoldDB" id="A0A136A330"/>
<evidence type="ECO:0000313" key="2">
    <source>
        <dbReference type="EMBL" id="KXI29636.1"/>
    </source>
</evidence>
<keyword evidence="1" id="KW-0732">Signal</keyword>
<sequence>MIRLLLLASVLLSSYCWSKDSIKVFAQHEFNDTDTITSIGMSRSLLQANSKVQGEVLTSLGYAEVMDKNQTIQHFVTSDLGIRLGYYDKVFVYLEGGIDLLEILVQDFRDDDDYYYDEDSDNTPDGYAALGVGVDTGAFKLEGFIKARNIDTDAWDSEHHLFYGLQLSLSF</sequence>
<name>A0A136A330_9ALTE</name>
<evidence type="ECO:0000256" key="1">
    <source>
        <dbReference type="SAM" id="SignalP"/>
    </source>
</evidence>
<evidence type="ECO:0008006" key="4">
    <source>
        <dbReference type="Google" id="ProtNLM"/>
    </source>
</evidence>
<feature type="signal peptide" evidence="1">
    <location>
        <begin position="1"/>
        <end position="18"/>
    </location>
</feature>
<keyword evidence="3" id="KW-1185">Reference proteome</keyword>
<proteinExistence type="predicted"/>